<organism evidence="2 3">
    <name type="scientific">Micromonospora rosaria</name>
    <dbReference type="NCBI Taxonomy" id="47874"/>
    <lineage>
        <taxon>Bacteria</taxon>
        <taxon>Bacillati</taxon>
        <taxon>Actinomycetota</taxon>
        <taxon>Actinomycetes</taxon>
        <taxon>Micromonosporales</taxon>
        <taxon>Micromonosporaceae</taxon>
        <taxon>Micromonospora</taxon>
    </lineage>
</organism>
<dbReference type="EMBL" id="LRQV01000002">
    <property type="protein sequence ID" value="KXK63819.1"/>
    <property type="molecule type" value="Genomic_DNA"/>
</dbReference>
<comment type="caution">
    <text evidence="2">The sequence shown here is derived from an EMBL/GenBank/DDBJ whole genome shotgun (WGS) entry which is preliminary data.</text>
</comment>
<dbReference type="InterPro" id="IPR045701">
    <property type="entry name" value="DUF6059"/>
</dbReference>
<feature type="region of interest" description="Disordered" evidence="1">
    <location>
        <begin position="39"/>
        <end position="80"/>
    </location>
</feature>
<sequence>MKPTRILHALVRAGAASLRWVWESLCVYGRSIELAAGVTPYRHRGPPPTHPERPAGHIPPTPVERRLWSQLDDRADKGER</sequence>
<dbReference type="Proteomes" id="UP000070620">
    <property type="component" value="Unassembled WGS sequence"/>
</dbReference>
<name>A0A136PZE6_9ACTN</name>
<evidence type="ECO:0000256" key="1">
    <source>
        <dbReference type="SAM" id="MobiDB-lite"/>
    </source>
</evidence>
<evidence type="ECO:0000313" key="2">
    <source>
        <dbReference type="EMBL" id="KXK63819.1"/>
    </source>
</evidence>
<accession>A0A136PZE6</accession>
<keyword evidence="3" id="KW-1185">Reference proteome</keyword>
<dbReference type="RefSeq" id="WP_067359405.1">
    <property type="nucleotide sequence ID" value="NZ_JBIUBN010000003.1"/>
</dbReference>
<evidence type="ECO:0000313" key="3">
    <source>
        <dbReference type="Proteomes" id="UP000070620"/>
    </source>
</evidence>
<dbReference type="OrthoDB" id="4312495at2"/>
<feature type="compositionally biased region" description="Basic and acidic residues" evidence="1">
    <location>
        <begin position="63"/>
        <end position="80"/>
    </location>
</feature>
<proteinExistence type="predicted"/>
<protein>
    <submittedName>
        <fullName evidence="2">Uncharacterized protein</fullName>
    </submittedName>
</protein>
<dbReference type="AlphaFoldDB" id="A0A136PZE6"/>
<reference evidence="2 3" key="1">
    <citation type="submission" date="2016-01" db="EMBL/GenBank/DDBJ databases">
        <title>Whole genome sequence and analysis of Micromonospora rosaria DSM 803, which can produce antibacterial substance rosamicin.</title>
        <authorList>
            <person name="Yang H."/>
            <person name="He X."/>
            <person name="Zhu D."/>
        </authorList>
    </citation>
    <scope>NUCLEOTIDE SEQUENCE [LARGE SCALE GENOMIC DNA]</scope>
    <source>
        <strain evidence="2 3">DSM 803</strain>
    </source>
</reference>
<gene>
    <name evidence="2" type="ORF">AWW66_01160</name>
</gene>
<dbReference type="Pfam" id="PF19534">
    <property type="entry name" value="DUF6059"/>
    <property type="match status" value="1"/>
</dbReference>